<dbReference type="OrthoDB" id="9790442at2"/>
<evidence type="ECO:0000259" key="8">
    <source>
        <dbReference type="PROSITE" id="PS50110"/>
    </source>
</evidence>
<dbReference type="Gene3D" id="6.10.250.690">
    <property type="match status" value="1"/>
</dbReference>
<evidence type="ECO:0000256" key="1">
    <source>
        <dbReference type="ARBA" id="ARBA00022553"/>
    </source>
</evidence>
<dbReference type="CDD" id="cd17574">
    <property type="entry name" value="REC_OmpR"/>
    <property type="match status" value="1"/>
</dbReference>
<evidence type="ECO:0000256" key="2">
    <source>
        <dbReference type="ARBA" id="ARBA00023012"/>
    </source>
</evidence>
<reference evidence="10 11" key="1">
    <citation type="submission" date="2018-12" db="EMBL/GenBank/DDBJ databases">
        <title>Bacillus chawlae sp. nov., Bacillus glennii sp. nov., and Bacillus saganii sp. nov. Isolated from the Vehicle Assembly Building at Kennedy Space Center where the Viking Spacecraft were Assembled.</title>
        <authorList>
            <person name="Seuylemezian A."/>
            <person name="Vaishampayan P."/>
        </authorList>
    </citation>
    <scope>NUCLEOTIDE SEQUENCE [LARGE SCALE GENOMIC DNA]</scope>
    <source>
        <strain evidence="10 11">L5</strain>
    </source>
</reference>
<dbReference type="PROSITE" id="PS50110">
    <property type="entry name" value="RESPONSE_REGULATORY"/>
    <property type="match status" value="1"/>
</dbReference>
<gene>
    <name evidence="10" type="ORF">ELQ35_02370</name>
</gene>
<evidence type="ECO:0000256" key="5">
    <source>
        <dbReference type="ARBA" id="ARBA00023163"/>
    </source>
</evidence>
<dbReference type="GO" id="GO:0000156">
    <property type="term" value="F:phosphorelay response regulator activity"/>
    <property type="evidence" value="ECO:0007669"/>
    <property type="project" value="TreeGrafter"/>
</dbReference>
<keyword evidence="4 7" id="KW-0238">DNA-binding</keyword>
<dbReference type="InterPro" id="IPR001789">
    <property type="entry name" value="Sig_transdc_resp-reg_receiver"/>
</dbReference>
<dbReference type="AlphaFoldDB" id="A0A433HUN1"/>
<name>A0A433HUN1_9BACI</name>
<keyword evidence="1 6" id="KW-0597">Phosphoprotein</keyword>
<keyword evidence="11" id="KW-1185">Reference proteome</keyword>
<dbReference type="SMART" id="SM00448">
    <property type="entry name" value="REC"/>
    <property type="match status" value="1"/>
</dbReference>
<feature type="DNA-binding region" description="OmpR/PhoB-type" evidence="7">
    <location>
        <begin position="123"/>
        <end position="223"/>
    </location>
</feature>
<feature type="domain" description="Response regulatory" evidence="8">
    <location>
        <begin position="3"/>
        <end position="115"/>
    </location>
</feature>
<evidence type="ECO:0000256" key="7">
    <source>
        <dbReference type="PROSITE-ProRule" id="PRU01091"/>
    </source>
</evidence>
<dbReference type="RefSeq" id="WP_126863258.1">
    <property type="nucleotide sequence ID" value="NZ_JAUSTX010000013.1"/>
</dbReference>
<dbReference type="Gene3D" id="1.10.10.10">
    <property type="entry name" value="Winged helix-like DNA-binding domain superfamily/Winged helix DNA-binding domain"/>
    <property type="match status" value="1"/>
</dbReference>
<dbReference type="Proteomes" id="UP000267430">
    <property type="component" value="Unassembled WGS sequence"/>
</dbReference>
<accession>A0A433HUN1</accession>
<dbReference type="Gene3D" id="3.40.50.2300">
    <property type="match status" value="1"/>
</dbReference>
<dbReference type="InterPro" id="IPR039420">
    <property type="entry name" value="WalR-like"/>
</dbReference>
<proteinExistence type="predicted"/>
<dbReference type="CDD" id="cd00383">
    <property type="entry name" value="trans_reg_C"/>
    <property type="match status" value="1"/>
</dbReference>
<protein>
    <submittedName>
        <fullName evidence="10">Response regulator transcription factor</fullName>
    </submittedName>
</protein>
<dbReference type="PROSITE" id="PS51755">
    <property type="entry name" value="OMPR_PHOB"/>
    <property type="match status" value="1"/>
</dbReference>
<evidence type="ECO:0000256" key="4">
    <source>
        <dbReference type="ARBA" id="ARBA00023125"/>
    </source>
</evidence>
<comment type="caution">
    <text evidence="10">The sequence shown here is derived from an EMBL/GenBank/DDBJ whole genome shotgun (WGS) entry which is preliminary data.</text>
</comment>
<dbReference type="SUPFAM" id="SSF52172">
    <property type="entry name" value="CheY-like"/>
    <property type="match status" value="1"/>
</dbReference>
<evidence type="ECO:0000313" key="10">
    <source>
        <dbReference type="EMBL" id="RUQ32058.1"/>
    </source>
</evidence>
<keyword evidence="2" id="KW-0902">Two-component regulatory system</keyword>
<evidence type="ECO:0000313" key="11">
    <source>
        <dbReference type="Proteomes" id="UP000267430"/>
    </source>
</evidence>
<dbReference type="InterPro" id="IPR001867">
    <property type="entry name" value="OmpR/PhoB-type_DNA-bd"/>
</dbReference>
<dbReference type="PANTHER" id="PTHR48111:SF73">
    <property type="entry name" value="ALKALINE PHOSPHATASE SYNTHESIS TRANSCRIPTIONAL REGULATORY PROTEIN PHOP"/>
    <property type="match status" value="1"/>
</dbReference>
<feature type="modified residue" description="4-aspartylphosphate" evidence="6">
    <location>
        <position position="51"/>
    </location>
</feature>
<dbReference type="PANTHER" id="PTHR48111">
    <property type="entry name" value="REGULATOR OF RPOS"/>
    <property type="match status" value="1"/>
</dbReference>
<dbReference type="EMBL" id="RYZZ01000003">
    <property type="protein sequence ID" value="RUQ32058.1"/>
    <property type="molecule type" value="Genomic_DNA"/>
</dbReference>
<dbReference type="GO" id="GO:0000976">
    <property type="term" value="F:transcription cis-regulatory region binding"/>
    <property type="evidence" value="ECO:0007669"/>
    <property type="project" value="TreeGrafter"/>
</dbReference>
<dbReference type="InterPro" id="IPR011006">
    <property type="entry name" value="CheY-like_superfamily"/>
</dbReference>
<dbReference type="GO" id="GO:0006355">
    <property type="term" value="P:regulation of DNA-templated transcription"/>
    <property type="evidence" value="ECO:0007669"/>
    <property type="project" value="InterPro"/>
</dbReference>
<organism evidence="10 11">
    <name type="scientific">Peribacillus cavernae</name>
    <dbReference type="NCBI Taxonomy" id="1674310"/>
    <lineage>
        <taxon>Bacteria</taxon>
        <taxon>Bacillati</taxon>
        <taxon>Bacillota</taxon>
        <taxon>Bacilli</taxon>
        <taxon>Bacillales</taxon>
        <taxon>Bacillaceae</taxon>
        <taxon>Peribacillus</taxon>
    </lineage>
</organism>
<evidence type="ECO:0000259" key="9">
    <source>
        <dbReference type="PROSITE" id="PS51755"/>
    </source>
</evidence>
<evidence type="ECO:0000256" key="3">
    <source>
        <dbReference type="ARBA" id="ARBA00023015"/>
    </source>
</evidence>
<dbReference type="InterPro" id="IPR036388">
    <property type="entry name" value="WH-like_DNA-bd_sf"/>
</dbReference>
<evidence type="ECO:0000256" key="6">
    <source>
        <dbReference type="PROSITE-ProRule" id="PRU00169"/>
    </source>
</evidence>
<dbReference type="Pfam" id="PF00072">
    <property type="entry name" value="Response_reg"/>
    <property type="match status" value="1"/>
</dbReference>
<feature type="domain" description="OmpR/PhoB-type" evidence="9">
    <location>
        <begin position="123"/>
        <end position="223"/>
    </location>
</feature>
<sequence length="225" mass="26383">MKTLLLVDDEPRMLDLLSLYLIPFYHCIQASSGKEAILKIEDESIDLVLLDVMMPEMDGWSTCEEIRKYSEVPIIMLSARNEKVDIIKGLRIGADDYITKPFDEGELLARIDAVFRRYQNKDLSQIDYHGLIWDEESYELKYEGRKVQTTPKEFLLIGLLLKNPNKVFSRAHLLETIWGNKTFTEDRTVDSHIRNIRDKLRKVDFPIDRHLMTVWGVGYKWVSKE</sequence>
<dbReference type="SMART" id="SM00862">
    <property type="entry name" value="Trans_reg_C"/>
    <property type="match status" value="1"/>
</dbReference>
<dbReference type="Pfam" id="PF00486">
    <property type="entry name" value="Trans_reg_C"/>
    <property type="match status" value="1"/>
</dbReference>
<keyword evidence="5" id="KW-0804">Transcription</keyword>
<dbReference type="GO" id="GO:0005829">
    <property type="term" value="C:cytosol"/>
    <property type="evidence" value="ECO:0007669"/>
    <property type="project" value="TreeGrafter"/>
</dbReference>
<keyword evidence="3" id="KW-0805">Transcription regulation</keyword>
<dbReference type="GO" id="GO:0032993">
    <property type="term" value="C:protein-DNA complex"/>
    <property type="evidence" value="ECO:0007669"/>
    <property type="project" value="TreeGrafter"/>
</dbReference>